<keyword evidence="5" id="KW-1185">Reference proteome</keyword>
<dbReference type="Pfam" id="PF13855">
    <property type="entry name" value="LRR_8"/>
    <property type="match status" value="1"/>
</dbReference>
<dbReference type="OrthoDB" id="1394818at2759"/>
<feature type="compositionally biased region" description="Basic and acidic residues" evidence="3">
    <location>
        <begin position="231"/>
        <end position="242"/>
    </location>
</feature>
<dbReference type="RefSeq" id="XP_067180616.1">
    <property type="nucleotide sequence ID" value="XM_067324412.1"/>
</dbReference>
<dbReference type="SMART" id="SM00369">
    <property type="entry name" value="LRR_TYP"/>
    <property type="match status" value="3"/>
</dbReference>
<dbReference type="InterPro" id="IPR050216">
    <property type="entry name" value="LRR_domain-containing"/>
</dbReference>
<dbReference type="Gene3D" id="3.80.10.10">
    <property type="entry name" value="Ribonuclease Inhibitor"/>
    <property type="match status" value="1"/>
</dbReference>
<dbReference type="PANTHER" id="PTHR48051:SF1">
    <property type="entry name" value="RAS SUPPRESSOR PROTEIN 1"/>
    <property type="match status" value="1"/>
</dbReference>
<evidence type="ECO:0000256" key="3">
    <source>
        <dbReference type="SAM" id="MobiDB-lite"/>
    </source>
</evidence>
<gene>
    <name evidence="4" type="ORF">LSCM1_07019</name>
</gene>
<evidence type="ECO:0008006" key="6">
    <source>
        <dbReference type="Google" id="ProtNLM"/>
    </source>
</evidence>
<feature type="region of interest" description="Disordered" evidence="3">
    <location>
        <begin position="229"/>
        <end position="249"/>
    </location>
</feature>
<protein>
    <recommendedName>
        <fullName evidence="6">Leucine-rich repeat protein</fullName>
    </recommendedName>
</protein>
<reference evidence="5" key="1">
    <citation type="journal article" date="2021" name="Microbiol. Resour. Announc.">
        <title>LGAAP: Leishmaniinae Genome Assembly and Annotation Pipeline.</title>
        <authorList>
            <person name="Almutairi H."/>
            <person name="Urbaniak M.D."/>
            <person name="Bates M.D."/>
            <person name="Jariyapan N."/>
            <person name="Kwakye-Nuako G."/>
            <person name="Thomaz-Soccol V."/>
            <person name="Al-Salem W.S."/>
            <person name="Dillon R.J."/>
            <person name="Bates P.A."/>
            <person name="Gatherer D."/>
        </authorList>
    </citation>
    <scope>NUCLEOTIDE SEQUENCE [LARGE SCALE GENOMIC DNA]</scope>
</reference>
<evidence type="ECO:0000256" key="1">
    <source>
        <dbReference type="ARBA" id="ARBA00022614"/>
    </source>
</evidence>
<evidence type="ECO:0000313" key="5">
    <source>
        <dbReference type="Proteomes" id="UP000673552"/>
    </source>
</evidence>
<name>A0A836H533_9TRYP</name>
<dbReference type="GeneID" id="92516924"/>
<dbReference type="AlphaFoldDB" id="A0A836H533"/>
<dbReference type="Proteomes" id="UP000673552">
    <property type="component" value="Unassembled WGS sequence"/>
</dbReference>
<dbReference type="KEGG" id="lmat:92516924"/>
<reference evidence="5" key="2">
    <citation type="journal article" date="2021" name="Sci. Data">
        <title>Chromosome-scale genome sequencing, assembly and annotation of six genomes from subfamily Leishmaniinae.</title>
        <authorList>
            <person name="Almutairi H."/>
            <person name="Urbaniak M.D."/>
            <person name="Bates M.D."/>
            <person name="Jariyapan N."/>
            <person name="Kwakye-Nuako G."/>
            <person name="Thomaz Soccol V."/>
            <person name="Al-Salem W.S."/>
            <person name="Dillon R.J."/>
            <person name="Bates P.A."/>
            <person name="Gatherer D."/>
        </authorList>
    </citation>
    <scope>NUCLEOTIDE SEQUENCE [LARGE SCALE GENOMIC DNA]</scope>
</reference>
<organism evidence="4 5">
    <name type="scientific">Leishmania martiniquensis</name>
    <dbReference type="NCBI Taxonomy" id="1580590"/>
    <lineage>
        <taxon>Eukaryota</taxon>
        <taxon>Discoba</taxon>
        <taxon>Euglenozoa</taxon>
        <taxon>Kinetoplastea</taxon>
        <taxon>Metakinetoplastina</taxon>
        <taxon>Trypanosomatida</taxon>
        <taxon>Trypanosomatidae</taxon>
        <taxon>Leishmaniinae</taxon>
        <taxon>Leishmania</taxon>
    </lineage>
</organism>
<accession>A0A836H533</accession>
<proteinExistence type="predicted"/>
<dbReference type="EMBL" id="JAFEUZ010000010">
    <property type="protein sequence ID" value="KAG5484944.1"/>
    <property type="molecule type" value="Genomic_DNA"/>
</dbReference>
<comment type="caution">
    <text evidence="4">The sequence shown here is derived from an EMBL/GenBank/DDBJ whole genome shotgun (WGS) entry which is preliminary data.</text>
</comment>
<sequence length="249" mass="28356">MVYPTHPPHSSLVRADNAEAELEQALKDGADTLYFGHHFDCADVPPGIAALREQLEILHLDNNYRFTSISSRVTALTNLRWLNASYCSLRSVDSSIGRLSKLERLTLNNNMLTWLPLEMWQLRVLEELHIGNNKLRVLPGGLLFLPRLRDLTLENNPFYTREEVEGAAAATYIPAQLVIDCSACRISSRHYRVLTTFHSILSHRDIPFVHFVCSDACAGHLSSRLEMYDQSQRENKNNERRPTHATFDG</sequence>
<keyword evidence="2" id="KW-0677">Repeat</keyword>
<evidence type="ECO:0000256" key="2">
    <source>
        <dbReference type="ARBA" id="ARBA00022737"/>
    </source>
</evidence>
<dbReference type="GO" id="GO:0005737">
    <property type="term" value="C:cytoplasm"/>
    <property type="evidence" value="ECO:0007669"/>
    <property type="project" value="TreeGrafter"/>
</dbReference>
<evidence type="ECO:0000313" key="4">
    <source>
        <dbReference type="EMBL" id="KAG5484944.1"/>
    </source>
</evidence>
<dbReference type="InterPro" id="IPR001611">
    <property type="entry name" value="Leu-rich_rpt"/>
</dbReference>
<dbReference type="SUPFAM" id="SSF52058">
    <property type="entry name" value="L domain-like"/>
    <property type="match status" value="1"/>
</dbReference>
<dbReference type="PANTHER" id="PTHR48051">
    <property type="match status" value="1"/>
</dbReference>
<dbReference type="InterPro" id="IPR032675">
    <property type="entry name" value="LRR_dom_sf"/>
</dbReference>
<dbReference type="InterPro" id="IPR003591">
    <property type="entry name" value="Leu-rich_rpt_typical-subtyp"/>
</dbReference>
<keyword evidence="1" id="KW-0433">Leucine-rich repeat</keyword>